<reference evidence="1 2" key="1">
    <citation type="submission" date="2023-08" db="EMBL/GenBank/DDBJ databases">
        <title>A Necator americanus chromosomal reference genome.</title>
        <authorList>
            <person name="Ilik V."/>
            <person name="Petrzelkova K.J."/>
            <person name="Pardy F."/>
            <person name="Fuh T."/>
            <person name="Niatou-Singa F.S."/>
            <person name="Gouil Q."/>
            <person name="Baker L."/>
            <person name="Ritchie M.E."/>
            <person name="Jex A.R."/>
            <person name="Gazzola D."/>
            <person name="Li H."/>
            <person name="Toshio Fujiwara R."/>
            <person name="Zhan B."/>
            <person name="Aroian R.V."/>
            <person name="Pafco B."/>
            <person name="Schwarz E.M."/>
        </authorList>
    </citation>
    <scope>NUCLEOTIDE SEQUENCE [LARGE SCALE GENOMIC DNA]</scope>
    <source>
        <strain evidence="1 2">Aroian</strain>
        <tissue evidence="1">Whole animal</tissue>
    </source>
</reference>
<organism evidence="1 2">
    <name type="scientific">Necator americanus</name>
    <name type="common">Human hookworm</name>
    <dbReference type="NCBI Taxonomy" id="51031"/>
    <lineage>
        <taxon>Eukaryota</taxon>
        <taxon>Metazoa</taxon>
        <taxon>Ecdysozoa</taxon>
        <taxon>Nematoda</taxon>
        <taxon>Chromadorea</taxon>
        <taxon>Rhabditida</taxon>
        <taxon>Rhabditina</taxon>
        <taxon>Rhabditomorpha</taxon>
        <taxon>Strongyloidea</taxon>
        <taxon>Ancylostomatidae</taxon>
        <taxon>Bunostominae</taxon>
        <taxon>Necator</taxon>
    </lineage>
</organism>
<gene>
    <name evidence="1" type="primary">Necator_chrIII.g11195</name>
    <name evidence="1" type="ORF">RB195_010430</name>
</gene>
<evidence type="ECO:0000313" key="1">
    <source>
        <dbReference type="EMBL" id="KAK6743160.1"/>
    </source>
</evidence>
<keyword evidence="2" id="KW-1185">Reference proteome</keyword>
<comment type="caution">
    <text evidence="1">The sequence shown here is derived from an EMBL/GenBank/DDBJ whole genome shotgun (WGS) entry which is preliminary data.</text>
</comment>
<evidence type="ECO:0008006" key="3">
    <source>
        <dbReference type="Google" id="ProtNLM"/>
    </source>
</evidence>
<evidence type="ECO:0000313" key="2">
    <source>
        <dbReference type="Proteomes" id="UP001303046"/>
    </source>
</evidence>
<dbReference type="Proteomes" id="UP001303046">
    <property type="component" value="Unassembled WGS sequence"/>
</dbReference>
<protein>
    <recommendedName>
        <fullName evidence="3">Reverse transcriptase domain-containing protein</fullName>
    </recommendedName>
</protein>
<proteinExistence type="predicted"/>
<name>A0ABR1D0A2_NECAM</name>
<sequence length="115" mass="13383">MRCYITEAVHGCNAMYNETLEKKEEYVLMEDIVLFSRSTSEAETMLKELNEAGKRIGLPINRTKTQFMKNVYCEDEGVQLESSQIVNTSSYLYLARPMSMKNDLKEELNRRIKTV</sequence>
<dbReference type="EMBL" id="JAVFWL010000003">
    <property type="protein sequence ID" value="KAK6743160.1"/>
    <property type="molecule type" value="Genomic_DNA"/>
</dbReference>
<accession>A0ABR1D0A2</accession>